<proteinExistence type="predicted"/>
<name>A0A410S3C3_CORCK</name>
<dbReference type="EMBL" id="CP034669">
    <property type="protein sequence ID" value="QAT88531.1"/>
    <property type="molecule type" value="Genomic_DNA"/>
</dbReference>
<evidence type="ECO:0000256" key="1">
    <source>
        <dbReference type="SAM" id="MobiDB-lite"/>
    </source>
</evidence>
<accession>A0A410S3C3</accession>
<feature type="region of interest" description="Disordered" evidence="1">
    <location>
        <begin position="29"/>
        <end position="89"/>
    </location>
</feature>
<dbReference type="AlphaFoldDB" id="A0A410S3C3"/>
<protein>
    <submittedName>
        <fullName evidence="2">Putative lipoprotein</fullName>
    </submittedName>
</protein>
<gene>
    <name evidence="2" type="ORF">EJ065_7006</name>
</gene>
<evidence type="ECO:0000313" key="3">
    <source>
        <dbReference type="Proteomes" id="UP000288758"/>
    </source>
</evidence>
<dbReference type="Proteomes" id="UP000288758">
    <property type="component" value="Chromosome"/>
</dbReference>
<reference evidence="2 3" key="1">
    <citation type="submission" date="2018-12" db="EMBL/GenBank/DDBJ databases">
        <title>Complete Genome Sequence of the Corallopyronin A producing Myxobacterium Corallococcus coralloides B035.</title>
        <authorList>
            <person name="Bouhired S.M."/>
            <person name="Rupp O."/>
            <person name="Blom J."/>
            <person name="Schaeberle T.F."/>
            <person name="Kehraus S."/>
            <person name="Schiefer A."/>
            <person name="Pfarr K."/>
            <person name="Goesmann A."/>
            <person name="Hoerauf A."/>
            <person name="Koenig G.M."/>
        </authorList>
    </citation>
    <scope>NUCLEOTIDE SEQUENCE [LARGE SCALE GENOMIC DNA]</scope>
    <source>
        <strain evidence="2 3">B035</strain>
    </source>
</reference>
<keyword evidence="2" id="KW-0449">Lipoprotein</keyword>
<dbReference type="InterPro" id="IPR011047">
    <property type="entry name" value="Quinoprotein_ADH-like_sf"/>
</dbReference>
<organism evidence="2 3">
    <name type="scientific">Corallococcus coralloides</name>
    <name type="common">Myxococcus coralloides</name>
    <dbReference type="NCBI Taxonomy" id="184914"/>
    <lineage>
        <taxon>Bacteria</taxon>
        <taxon>Pseudomonadati</taxon>
        <taxon>Myxococcota</taxon>
        <taxon>Myxococcia</taxon>
        <taxon>Myxococcales</taxon>
        <taxon>Cystobacterineae</taxon>
        <taxon>Myxococcaceae</taxon>
        <taxon>Corallococcus</taxon>
    </lineage>
</organism>
<dbReference type="Gene3D" id="2.80.10.50">
    <property type="match status" value="1"/>
</dbReference>
<evidence type="ECO:0000313" key="2">
    <source>
        <dbReference type="EMBL" id="QAT88531.1"/>
    </source>
</evidence>
<sequence>MYLGRGWRRTVVGATVLGFAVGGGWGCGGGAEKPDPDTCQDSKLGCPPEEQPSIPGELPPPGSGTQTPPGNENPQTQPPPVKEPEALPPASGATLWFAKEGAAQDDLALDLAADATTGDFFTAAVHGHDDLDARTPTDDAVELVLTRRSGGGQTLWTHAYDVRVDPTPVELRADVHVRVAADGAGGMLLAGNLQGTVDLGTGKLSNGAIIARLSADGATLWAHRVPGELTVKDVAADADGRLYVAYTAPASVDLGNEVKGASAGVAVFTADGTAERAFAVGSAESMGAGAEPLSLAPGADGSVAVVGRYTGTVRFGANVTQGSGSGSPFVALYRRNGALGWAKVRPGVKGSVRDVSRDTAGDVVAGGDFQGSFSWAGASLKGASSPSPFVVVTGADGTERWARDLGVDASVQGVAIHSTGEVLVVGYTYSWLENGASGTDGLGSAQLFTQRFDPTGQPLASRLFLGTAPEARGELYGVEAVPAVTLMPDGDAVLFGYTDRVTDFGVDKFKPTRGDVFLVRVKY</sequence>
<dbReference type="SUPFAM" id="SSF50998">
    <property type="entry name" value="Quinoprotein alcohol dehydrogenase-like"/>
    <property type="match status" value="1"/>
</dbReference>